<dbReference type="InterPro" id="IPR000515">
    <property type="entry name" value="MetI-like"/>
</dbReference>
<keyword evidence="3" id="KW-1003">Cell membrane</keyword>
<evidence type="ECO:0000259" key="8">
    <source>
        <dbReference type="PROSITE" id="PS50928"/>
    </source>
</evidence>
<dbReference type="SUPFAM" id="SSF161098">
    <property type="entry name" value="MetI-like"/>
    <property type="match status" value="1"/>
</dbReference>
<organism evidence="9 10">
    <name type="scientific">Candidatus Eisenbergiella merdavium</name>
    <dbReference type="NCBI Taxonomy" id="2838551"/>
    <lineage>
        <taxon>Bacteria</taxon>
        <taxon>Bacillati</taxon>
        <taxon>Bacillota</taxon>
        <taxon>Clostridia</taxon>
        <taxon>Lachnospirales</taxon>
        <taxon>Lachnospiraceae</taxon>
        <taxon>Eisenbergiella</taxon>
    </lineage>
</organism>
<keyword evidence="5 7" id="KW-1133">Transmembrane helix</keyword>
<evidence type="ECO:0000256" key="3">
    <source>
        <dbReference type="ARBA" id="ARBA00022475"/>
    </source>
</evidence>
<dbReference type="GO" id="GO:0005886">
    <property type="term" value="C:plasma membrane"/>
    <property type="evidence" value="ECO:0007669"/>
    <property type="project" value="UniProtKB-SubCell"/>
</dbReference>
<dbReference type="Proteomes" id="UP000823891">
    <property type="component" value="Unassembled WGS sequence"/>
</dbReference>
<evidence type="ECO:0000313" key="9">
    <source>
        <dbReference type="EMBL" id="HJC25062.1"/>
    </source>
</evidence>
<dbReference type="EMBL" id="DWWS01000054">
    <property type="protein sequence ID" value="HJC25062.1"/>
    <property type="molecule type" value="Genomic_DNA"/>
</dbReference>
<gene>
    <name evidence="9" type="ORF">H9761_15415</name>
</gene>
<keyword evidence="4 7" id="KW-0812">Transmembrane</keyword>
<keyword evidence="2 7" id="KW-0813">Transport</keyword>
<evidence type="ECO:0000256" key="7">
    <source>
        <dbReference type="RuleBase" id="RU363032"/>
    </source>
</evidence>
<protein>
    <submittedName>
        <fullName evidence="9">Carbohydrate ABC transporter permease</fullName>
    </submittedName>
</protein>
<dbReference type="Pfam" id="PF00528">
    <property type="entry name" value="BPD_transp_1"/>
    <property type="match status" value="1"/>
</dbReference>
<dbReference type="PROSITE" id="PS50928">
    <property type="entry name" value="ABC_TM1"/>
    <property type="match status" value="1"/>
</dbReference>
<evidence type="ECO:0000256" key="2">
    <source>
        <dbReference type="ARBA" id="ARBA00022448"/>
    </source>
</evidence>
<feature type="domain" description="ABC transmembrane type-1" evidence="8">
    <location>
        <begin position="85"/>
        <end position="283"/>
    </location>
</feature>
<comment type="similarity">
    <text evidence="7">Belongs to the binding-protein-dependent transport system permease family.</text>
</comment>
<feature type="transmembrane region" description="Helical" evidence="7">
    <location>
        <begin position="194"/>
        <end position="216"/>
    </location>
</feature>
<feature type="transmembrane region" description="Helical" evidence="7">
    <location>
        <begin position="84"/>
        <end position="108"/>
    </location>
</feature>
<evidence type="ECO:0000256" key="1">
    <source>
        <dbReference type="ARBA" id="ARBA00004651"/>
    </source>
</evidence>
<feature type="transmembrane region" description="Helical" evidence="7">
    <location>
        <begin position="20"/>
        <end position="45"/>
    </location>
</feature>
<evidence type="ECO:0000313" key="10">
    <source>
        <dbReference type="Proteomes" id="UP000823891"/>
    </source>
</evidence>
<evidence type="ECO:0000256" key="5">
    <source>
        <dbReference type="ARBA" id="ARBA00022989"/>
    </source>
</evidence>
<dbReference type="InterPro" id="IPR035906">
    <property type="entry name" value="MetI-like_sf"/>
</dbReference>
<dbReference type="GO" id="GO:0055085">
    <property type="term" value="P:transmembrane transport"/>
    <property type="evidence" value="ECO:0007669"/>
    <property type="project" value="InterPro"/>
</dbReference>
<evidence type="ECO:0000256" key="6">
    <source>
        <dbReference type="ARBA" id="ARBA00023136"/>
    </source>
</evidence>
<comment type="subcellular location">
    <subcellularLocation>
        <location evidence="1 7">Cell membrane</location>
        <topology evidence="1 7">Multi-pass membrane protein</topology>
    </subcellularLocation>
</comment>
<dbReference type="Gene3D" id="1.10.3720.10">
    <property type="entry name" value="MetI-like"/>
    <property type="match status" value="1"/>
</dbReference>
<reference evidence="9" key="1">
    <citation type="journal article" date="2021" name="PeerJ">
        <title>Extensive microbial diversity within the chicken gut microbiome revealed by metagenomics and culture.</title>
        <authorList>
            <person name="Gilroy R."/>
            <person name="Ravi A."/>
            <person name="Getino M."/>
            <person name="Pursley I."/>
            <person name="Horton D.L."/>
            <person name="Alikhan N.F."/>
            <person name="Baker D."/>
            <person name="Gharbi K."/>
            <person name="Hall N."/>
            <person name="Watson M."/>
            <person name="Adriaenssens E.M."/>
            <person name="Foster-Nyarko E."/>
            <person name="Jarju S."/>
            <person name="Secka A."/>
            <person name="Antonio M."/>
            <person name="Oren A."/>
            <person name="Chaudhuri R.R."/>
            <person name="La Ragione R."/>
            <person name="Hildebrand F."/>
            <person name="Pallen M.J."/>
        </authorList>
    </citation>
    <scope>NUCLEOTIDE SEQUENCE</scope>
    <source>
        <strain evidence="9">USAMLcec2-132</strain>
    </source>
</reference>
<accession>A0A9D2NIL7</accession>
<reference evidence="9" key="2">
    <citation type="submission" date="2021-04" db="EMBL/GenBank/DDBJ databases">
        <authorList>
            <person name="Gilroy R."/>
        </authorList>
    </citation>
    <scope>NUCLEOTIDE SEQUENCE</scope>
    <source>
        <strain evidence="9">USAMLcec2-132</strain>
    </source>
</reference>
<keyword evidence="6 7" id="KW-0472">Membrane</keyword>
<dbReference type="CDD" id="cd06261">
    <property type="entry name" value="TM_PBP2"/>
    <property type="match status" value="1"/>
</dbReference>
<feature type="transmembrane region" description="Helical" evidence="7">
    <location>
        <begin position="270"/>
        <end position="289"/>
    </location>
</feature>
<feature type="transmembrane region" description="Helical" evidence="7">
    <location>
        <begin position="152"/>
        <end position="173"/>
    </location>
</feature>
<proteinExistence type="inferred from homology"/>
<dbReference type="PANTHER" id="PTHR43744">
    <property type="entry name" value="ABC TRANSPORTER PERMEASE PROTEIN MG189-RELATED-RELATED"/>
    <property type="match status" value="1"/>
</dbReference>
<name>A0A9D2NIL7_9FIRM</name>
<sequence length="304" mass="34104">MKKNKIKPTGRRIRKSGGEILFEIVVYAIAALFCIYCLFPFAIILGSSFETESNFATYGFPIIPKDFTLQAYKMVLGDSQIFKAYGVTIFTTAAGTLFSMLLTITMAYPLSLKKIKFRNAITFFVYFTMLFGGGLVPTYLLISKTLDMKNNIFVLILPVAFSAWNMFLMRNFFAGIPHELSESAYVDGANDIQILRKIILPVSVPGIATLSLFYALGYWNQWFNAMLYIEDANLFPLQYLLMRMLRNADAMREMARTTGMSVGDLPTNSLRMATTVVAIGPIVLLYPYVQKYFTSGLTVGAIKG</sequence>
<comment type="caution">
    <text evidence="9">The sequence shown here is derived from an EMBL/GenBank/DDBJ whole genome shotgun (WGS) entry which is preliminary data.</text>
</comment>
<dbReference type="AlphaFoldDB" id="A0A9D2NIL7"/>
<evidence type="ECO:0000256" key="4">
    <source>
        <dbReference type="ARBA" id="ARBA00022692"/>
    </source>
</evidence>
<feature type="transmembrane region" description="Helical" evidence="7">
    <location>
        <begin position="120"/>
        <end position="140"/>
    </location>
</feature>
<dbReference type="PANTHER" id="PTHR43744:SF9">
    <property type="entry name" value="POLYGALACTURONAN_RHAMNOGALACTURONAN TRANSPORT SYSTEM PERMEASE PROTEIN YTCP"/>
    <property type="match status" value="1"/>
</dbReference>